<sequence>MSDNLFELFRSRFPADRSRPFIIVPAGPVFSYGDLEAVSARFAHVLVASGVKPGDRVAVQVEKSPQAIFVYMACLRTGAVLLPLNTAYQPDELEFFLSDAAPAAVICQPGRAEQLAAIIGKTGIAARLLTLGADNTGSLVDEAASQPADFATVARGGGDVASILYSSGTTGRPKGAMMSHANLAANAQTLHQLWGWQPDDVLLHALPIFHTHGLFVATNCVLLNGSAMIFCAKFDAEQVLDLLPQASVFMGVPTFYTRLLTSPRLNADTCRNMRLFISGSAPLLSETFNDFVSRTGHTILERYGMTEGGMFTSNPLVGARKAGTVGPALPDMAVRITDDNGVVLPQGEVGGIEVKGPNVFIGYWNMPEKTKAEFTADGFFKTGDVGVIDAEGYVSIVGRAKDLIISGGYNVYPKEVEDVIDRLDGVVESAVIGMPHPDFGEAGLAIIVGESGRELSAAAVLADLKGRLANYKVPKQVVFVPELPRNTMGKVQKNVLRDFYAEMWKTSLEQAS</sequence>
<dbReference type="SUPFAM" id="SSF56801">
    <property type="entry name" value="Acetyl-CoA synthetase-like"/>
    <property type="match status" value="1"/>
</dbReference>
<evidence type="ECO:0000259" key="3">
    <source>
        <dbReference type="Pfam" id="PF13193"/>
    </source>
</evidence>
<comment type="similarity">
    <text evidence="1">Belongs to the ATP-dependent AMP-binding enzyme family.</text>
</comment>
<dbReference type="PANTHER" id="PTHR43201:SF8">
    <property type="entry name" value="ACYL-COA SYNTHETASE FAMILY MEMBER 3"/>
    <property type="match status" value="1"/>
</dbReference>
<dbReference type="PROSITE" id="PS00455">
    <property type="entry name" value="AMP_BINDING"/>
    <property type="match status" value="1"/>
</dbReference>
<name>A0ABS5I981_9PROT</name>
<dbReference type="Gene3D" id="3.40.50.12780">
    <property type="entry name" value="N-terminal domain of ligase-like"/>
    <property type="match status" value="1"/>
</dbReference>
<proteinExistence type="inferred from homology"/>
<dbReference type="Pfam" id="PF13193">
    <property type="entry name" value="AMP-binding_C"/>
    <property type="match status" value="1"/>
</dbReference>
<dbReference type="InterPro" id="IPR045851">
    <property type="entry name" value="AMP-bd_C_sf"/>
</dbReference>
<dbReference type="Pfam" id="PF00501">
    <property type="entry name" value="AMP-binding"/>
    <property type="match status" value="1"/>
</dbReference>
<dbReference type="InterPro" id="IPR042099">
    <property type="entry name" value="ANL_N_sf"/>
</dbReference>
<keyword evidence="5" id="KW-1185">Reference proteome</keyword>
<organism evidence="4 5">
    <name type="scientific">Magnetospirillum sulfuroxidans</name>
    <dbReference type="NCBI Taxonomy" id="611300"/>
    <lineage>
        <taxon>Bacteria</taxon>
        <taxon>Pseudomonadati</taxon>
        <taxon>Pseudomonadota</taxon>
        <taxon>Alphaproteobacteria</taxon>
        <taxon>Rhodospirillales</taxon>
        <taxon>Rhodospirillaceae</taxon>
        <taxon>Magnetospirillum</taxon>
    </lineage>
</organism>
<protein>
    <submittedName>
        <fullName evidence="4">Malonyl-CoA synthase</fullName>
    </submittedName>
</protein>
<evidence type="ECO:0000259" key="2">
    <source>
        <dbReference type="Pfam" id="PF00501"/>
    </source>
</evidence>
<dbReference type="Proteomes" id="UP000680714">
    <property type="component" value="Unassembled WGS sequence"/>
</dbReference>
<gene>
    <name evidence="4" type="ORF">KEC16_04610</name>
</gene>
<accession>A0ABS5I981</accession>
<dbReference type="InterPro" id="IPR020845">
    <property type="entry name" value="AMP-binding_CS"/>
</dbReference>
<comment type="caution">
    <text evidence="4">The sequence shown here is derived from an EMBL/GenBank/DDBJ whole genome shotgun (WGS) entry which is preliminary data.</text>
</comment>
<dbReference type="InterPro" id="IPR000873">
    <property type="entry name" value="AMP-dep_synth/lig_dom"/>
</dbReference>
<dbReference type="InterPro" id="IPR025110">
    <property type="entry name" value="AMP-bd_C"/>
</dbReference>
<evidence type="ECO:0000256" key="1">
    <source>
        <dbReference type="ARBA" id="ARBA00006432"/>
    </source>
</evidence>
<feature type="domain" description="AMP-binding enzyme C-terminal" evidence="3">
    <location>
        <begin position="415"/>
        <end position="490"/>
    </location>
</feature>
<evidence type="ECO:0000313" key="4">
    <source>
        <dbReference type="EMBL" id="MBR9970989.1"/>
    </source>
</evidence>
<dbReference type="PANTHER" id="PTHR43201">
    <property type="entry name" value="ACYL-COA SYNTHETASE"/>
    <property type="match status" value="1"/>
</dbReference>
<dbReference type="NCBIfam" id="NF005702">
    <property type="entry name" value="PRK07514.1"/>
    <property type="match status" value="1"/>
</dbReference>
<dbReference type="EMBL" id="JAGTUF010000002">
    <property type="protein sequence ID" value="MBR9970989.1"/>
    <property type="molecule type" value="Genomic_DNA"/>
</dbReference>
<reference evidence="4 5" key="1">
    <citation type="submission" date="2021-04" db="EMBL/GenBank/DDBJ databases">
        <title>Magnetospirillum sulfuroxidans sp. nov., a facultative chemolithoautotrophic sulfur-oxidizing alphaproteobacterium isolated from freshwater sediment and proposals for Paramagetospirillum gen. nov., and Magnetospirillaceae fam. nov.</title>
        <authorList>
            <person name="Koziaeva V."/>
            <person name="Geelhoed J.S."/>
            <person name="Sorokin D.Y."/>
            <person name="Grouzdev D.S."/>
        </authorList>
    </citation>
    <scope>NUCLEOTIDE SEQUENCE [LARGE SCALE GENOMIC DNA]</scope>
    <source>
        <strain evidence="4 5">J10</strain>
    </source>
</reference>
<dbReference type="RefSeq" id="WP_211546500.1">
    <property type="nucleotide sequence ID" value="NZ_JAGTUF010000002.1"/>
</dbReference>
<dbReference type="CDD" id="cd05941">
    <property type="entry name" value="MCS"/>
    <property type="match status" value="1"/>
</dbReference>
<feature type="domain" description="AMP-dependent synthetase/ligase" evidence="2">
    <location>
        <begin position="29"/>
        <end position="364"/>
    </location>
</feature>
<dbReference type="Gene3D" id="3.30.300.30">
    <property type="match status" value="1"/>
</dbReference>
<evidence type="ECO:0000313" key="5">
    <source>
        <dbReference type="Proteomes" id="UP000680714"/>
    </source>
</evidence>